<dbReference type="AlphaFoldDB" id="A0A4P7C5U6"/>
<dbReference type="GO" id="GO:0005737">
    <property type="term" value="C:cytoplasm"/>
    <property type="evidence" value="ECO:0007669"/>
    <property type="project" value="UniProtKB-SubCell"/>
</dbReference>
<dbReference type="SUPFAM" id="SSF50891">
    <property type="entry name" value="Cyclophilin-like"/>
    <property type="match status" value="1"/>
</dbReference>
<evidence type="ECO:0000256" key="5">
    <source>
        <dbReference type="ARBA" id="ARBA00023110"/>
    </source>
</evidence>
<dbReference type="OrthoDB" id="9807797at2"/>
<keyword evidence="6 7" id="KW-0413">Isomerase</keyword>
<dbReference type="InterPro" id="IPR029000">
    <property type="entry name" value="Cyclophilin-like_dom_sf"/>
</dbReference>
<keyword evidence="4" id="KW-0963">Cytoplasm</keyword>
<evidence type="ECO:0000256" key="6">
    <source>
        <dbReference type="ARBA" id="ARBA00023235"/>
    </source>
</evidence>
<evidence type="ECO:0000256" key="2">
    <source>
        <dbReference type="ARBA" id="ARBA00004496"/>
    </source>
</evidence>
<dbReference type="RefSeq" id="WP_134359500.1">
    <property type="nucleotide sequence ID" value="NZ_CP038033.1"/>
</dbReference>
<dbReference type="PROSITE" id="PS50072">
    <property type="entry name" value="CSA_PPIASE_2"/>
    <property type="match status" value="1"/>
</dbReference>
<dbReference type="InterPro" id="IPR020892">
    <property type="entry name" value="Cyclophilin-type_PPIase_CS"/>
</dbReference>
<evidence type="ECO:0000256" key="1">
    <source>
        <dbReference type="ARBA" id="ARBA00002388"/>
    </source>
</evidence>
<protein>
    <recommendedName>
        <fullName evidence="7">Peptidyl-prolyl cis-trans isomerase</fullName>
        <shortName evidence="7">PPIase</shortName>
        <ecNumber evidence="7">5.2.1.8</ecNumber>
    </recommendedName>
</protein>
<feature type="chain" id="PRO_5021040055" description="Peptidyl-prolyl cis-trans isomerase" evidence="7">
    <location>
        <begin position="23"/>
        <end position="197"/>
    </location>
</feature>
<dbReference type="KEGG" id="nwr:E3U44_18425"/>
<evidence type="ECO:0000259" key="8">
    <source>
        <dbReference type="PROSITE" id="PS50072"/>
    </source>
</evidence>
<reference evidence="9 10" key="1">
    <citation type="submission" date="2019-03" db="EMBL/GenBank/DDBJ databases">
        <title>The genome sequence of Nitrosococcus wardiae strain D1FHST reveals the archetypal metabolic capacity of ammonia-oxidizing Gammaproteobacteria.</title>
        <authorList>
            <person name="Wang L."/>
            <person name="Lim C.K."/>
            <person name="Hanson T.E."/>
            <person name="Dang H."/>
            <person name="Klotz M.G."/>
        </authorList>
    </citation>
    <scope>NUCLEOTIDE SEQUENCE [LARGE SCALE GENOMIC DNA]</scope>
    <source>
        <strain evidence="9 10">D1FHS</strain>
    </source>
</reference>
<evidence type="ECO:0000256" key="7">
    <source>
        <dbReference type="RuleBase" id="RU363019"/>
    </source>
</evidence>
<comment type="similarity">
    <text evidence="3 7">Belongs to the cyclophilin-type PPIase family.</text>
</comment>
<dbReference type="EMBL" id="CP038033">
    <property type="protein sequence ID" value="QBQ56252.1"/>
    <property type="molecule type" value="Genomic_DNA"/>
</dbReference>
<dbReference type="GO" id="GO:0006457">
    <property type="term" value="P:protein folding"/>
    <property type="evidence" value="ECO:0007669"/>
    <property type="project" value="InterPro"/>
</dbReference>
<dbReference type="PRINTS" id="PR00153">
    <property type="entry name" value="CSAPPISMRASE"/>
</dbReference>
<feature type="signal peptide" evidence="7">
    <location>
        <begin position="1"/>
        <end position="22"/>
    </location>
</feature>
<dbReference type="PROSITE" id="PS00170">
    <property type="entry name" value="CSA_PPIASE_1"/>
    <property type="match status" value="1"/>
</dbReference>
<proteinExistence type="inferred from homology"/>
<evidence type="ECO:0000256" key="3">
    <source>
        <dbReference type="ARBA" id="ARBA00007365"/>
    </source>
</evidence>
<dbReference type="FunFam" id="2.40.100.10:FF:000004">
    <property type="entry name" value="Peptidyl-prolyl cis-trans isomerase"/>
    <property type="match status" value="1"/>
</dbReference>
<dbReference type="PANTHER" id="PTHR43246">
    <property type="entry name" value="PEPTIDYL-PROLYL CIS-TRANS ISOMERASE CYP38, CHLOROPLASTIC"/>
    <property type="match status" value="1"/>
</dbReference>
<dbReference type="EC" id="5.2.1.8" evidence="7"/>
<keyword evidence="10" id="KW-1185">Reference proteome</keyword>
<feature type="domain" description="PPIase cyclophilin-type" evidence="8">
    <location>
        <begin position="37"/>
        <end position="194"/>
    </location>
</feature>
<keyword evidence="7" id="KW-0732">Signal</keyword>
<dbReference type="Gene3D" id="2.40.100.10">
    <property type="entry name" value="Cyclophilin-like"/>
    <property type="match status" value="1"/>
</dbReference>
<comment type="function">
    <text evidence="1 7">PPIases accelerate the folding of proteins. It catalyzes the cis-trans isomerization of proline imidic peptide bonds in oligopeptides.</text>
</comment>
<comment type="subcellular location">
    <subcellularLocation>
        <location evidence="2">Cytoplasm</location>
    </subcellularLocation>
</comment>
<dbReference type="InterPro" id="IPR002130">
    <property type="entry name" value="Cyclophilin-type_PPIase_dom"/>
</dbReference>
<accession>A0A4P7C5U6</accession>
<sequence>MYASQKTLAFLLLGVFTLAAEAGGGATAQKQPRVKLQTNFGNIMIELNREKAPVSVENFLRYVSEGFYDNTLFHRVIDNFMIQGGGFDTDFKPKPTHSPIQNEADNGLKNEEGTLAMARTSDPHSATAQFFINVADNDFLNHRSKDRQGWGYAVFGRVVEGMEVVNTIKKVKTGAKGHHRDVPLEPVIIEQATIVAD</sequence>
<dbReference type="GO" id="GO:0003755">
    <property type="term" value="F:peptidyl-prolyl cis-trans isomerase activity"/>
    <property type="evidence" value="ECO:0007669"/>
    <property type="project" value="UniProtKB-UniRule"/>
</dbReference>
<name>A0A4P7C5U6_9GAMM</name>
<dbReference type="InterPro" id="IPR044665">
    <property type="entry name" value="E_coli_cyclophilin_A-like"/>
</dbReference>
<dbReference type="CDD" id="cd01920">
    <property type="entry name" value="cyclophilin_EcCYP_like"/>
    <property type="match status" value="1"/>
</dbReference>
<evidence type="ECO:0000256" key="4">
    <source>
        <dbReference type="ARBA" id="ARBA00022490"/>
    </source>
</evidence>
<gene>
    <name evidence="9" type="ORF">E3U44_18425</name>
</gene>
<evidence type="ECO:0000313" key="10">
    <source>
        <dbReference type="Proteomes" id="UP000294325"/>
    </source>
</evidence>
<keyword evidence="5 7" id="KW-0697">Rotamase</keyword>
<dbReference type="Pfam" id="PF00160">
    <property type="entry name" value="Pro_isomerase"/>
    <property type="match status" value="1"/>
</dbReference>
<comment type="catalytic activity">
    <reaction evidence="7">
        <text>[protein]-peptidylproline (omega=180) = [protein]-peptidylproline (omega=0)</text>
        <dbReference type="Rhea" id="RHEA:16237"/>
        <dbReference type="Rhea" id="RHEA-COMP:10747"/>
        <dbReference type="Rhea" id="RHEA-COMP:10748"/>
        <dbReference type="ChEBI" id="CHEBI:83833"/>
        <dbReference type="ChEBI" id="CHEBI:83834"/>
        <dbReference type="EC" id="5.2.1.8"/>
    </reaction>
</comment>
<dbReference type="Proteomes" id="UP000294325">
    <property type="component" value="Chromosome"/>
</dbReference>
<organism evidence="9 10">
    <name type="scientific">Nitrosococcus wardiae</name>
    <dbReference type="NCBI Taxonomy" id="1814290"/>
    <lineage>
        <taxon>Bacteria</taxon>
        <taxon>Pseudomonadati</taxon>
        <taxon>Pseudomonadota</taxon>
        <taxon>Gammaproteobacteria</taxon>
        <taxon>Chromatiales</taxon>
        <taxon>Chromatiaceae</taxon>
        <taxon>Nitrosococcus</taxon>
    </lineage>
</organism>
<evidence type="ECO:0000313" key="9">
    <source>
        <dbReference type="EMBL" id="QBQ56252.1"/>
    </source>
</evidence>